<gene>
    <name evidence="2" type="ORF">EII38_06065</name>
</gene>
<dbReference type="SMART" id="SM00450">
    <property type="entry name" value="RHOD"/>
    <property type="match status" value="1"/>
</dbReference>
<dbReference type="InterPro" id="IPR050229">
    <property type="entry name" value="GlpE_sulfurtransferase"/>
</dbReference>
<dbReference type="STRING" id="1123309.GCA_000377005_00889"/>
<accession>A0A3P1VAT4</accession>
<proteinExistence type="predicted"/>
<dbReference type="CDD" id="cd00158">
    <property type="entry name" value="RHOD"/>
    <property type="match status" value="1"/>
</dbReference>
<dbReference type="GO" id="GO:0004792">
    <property type="term" value="F:thiosulfate-cyanide sulfurtransferase activity"/>
    <property type="evidence" value="ECO:0007669"/>
    <property type="project" value="InterPro"/>
</dbReference>
<dbReference type="PANTHER" id="PTHR43031:SF17">
    <property type="entry name" value="SULFURTRANSFERASE YTWF-RELATED"/>
    <property type="match status" value="1"/>
</dbReference>
<evidence type="ECO:0000313" key="2">
    <source>
        <dbReference type="EMBL" id="RRD31342.1"/>
    </source>
</evidence>
<dbReference type="Proteomes" id="UP000281771">
    <property type="component" value="Unassembled WGS sequence"/>
</dbReference>
<evidence type="ECO:0000313" key="3">
    <source>
        <dbReference type="Proteomes" id="UP000281771"/>
    </source>
</evidence>
<name>A0A3P1VAT4_9STRE</name>
<dbReference type="AlphaFoldDB" id="A0A3P1VAT4"/>
<dbReference type="InterPro" id="IPR001307">
    <property type="entry name" value="Thiosulphate_STrfase_CS"/>
</dbReference>
<dbReference type="InterPro" id="IPR001763">
    <property type="entry name" value="Rhodanese-like_dom"/>
</dbReference>
<dbReference type="SUPFAM" id="SSF52821">
    <property type="entry name" value="Rhodanese/Cell cycle control phosphatase"/>
    <property type="match status" value="1"/>
</dbReference>
<dbReference type="Pfam" id="PF00581">
    <property type="entry name" value="Rhodanese"/>
    <property type="match status" value="1"/>
</dbReference>
<reference evidence="2 3" key="1">
    <citation type="submission" date="2018-11" db="EMBL/GenBank/DDBJ databases">
        <title>Genomes From Bacteria Associated with the Canine Oral Cavity: a Test Case for Automated Genome-Based Taxonomic Assignment.</title>
        <authorList>
            <person name="Coil D.A."/>
            <person name="Jospin G."/>
            <person name="Darling A.E."/>
            <person name="Wallis C."/>
            <person name="Davis I.J."/>
            <person name="Harris S."/>
            <person name="Eisen J.A."/>
            <person name="Holcombe L.J."/>
            <person name="O'Flynn C."/>
        </authorList>
    </citation>
    <scope>NUCLEOTIDE SEQUENCE [LARGE SCALE GENOMIC DNA]</scope>
    <source>
        <strain evidence="2 3">OH4621_COT-116</strain>
    </source>
</reference>
<dbReference type="RefSeq" id="WP_124776859.1">
    <property type="nucleotide sequence ID" value="NZ_RQZA01000004.1"/>
</dbReference>
<organism evidence="2 3">
    <name type="scientific">Streptococcus minor</name>
    <dbReference type="NCBI Taxonomy" id="229549"/>
    <lineage>
        <taxon>Bacteria</taxon>
        <taxon>Bacillati</taxon>
        <taxon>Bacillota</taxon>
        <taxon>Bacilli</taxon>
        <taxon>Lactobacillales</taxon>
        <taxon>Streptococcaceae</taxon>
        <taxon>Streptococcus</taxon>
    </lineage>
</organism>
<dbReference type="InterPro" id="IPR036873">
    <property type="entry name" value="Rhodanese-like_dom_sf"/>
</dbReference>
<comment type="caution">
    <text evidence="2">The sequence shown here is derived from an EMBL/GenBank/DDBJ whole genome shotgun (WGS) entry which is preliminary data.</text>
</comment>
<dbReference type="EMBL" id="RQZA01000004">
    <property type="protein sequence ID" value="RRD31342.1"/>
    <property type="molecule type" value="Genomic_DNA"/>
</dbReference>
<sequence length="99" mass="10796">MIKSIPVNDLVAEVEAKTLQLVDVREVDEYEAGHVPGAINLPLSELLERYGELDKDTAYHIICQSGGRSAQACAFLDKEGYDVTNLTGGTGAWMGELER</sequence>
<protein>
    <submittedName>
        <fullName evidence="2">Rhodanese-like domain-containing protein</fullName>
    </submittedName>
</protein>
<keyword evidence="3" id="KW-1185">Reference proteome</keyword>
<evidence type="ECO:0000259" key="1">
    <source>
        <dbReference type="PROSITE" id="PS50206"/>
    </source>
</evidence>
<dbReference type="Gene3D" id="3.40.250.10">
    <property type="entry name" value="Rhodanese-like domain"/>
    <property type="match status" value="1"/>
</dbReference>
<dbReference type="PROSITE" id="PS50206">
    <property type="entry name" value="RHODANESE_3"/>
    <property type="match status" value="1"/>
</dbReference>
<dbReference type="PROSITE" id="PS00380">
    <property type="entry name" value="RHODANESE_1"/>
    <property type="match status" value="1"/>
</dbReference>
<dbReference type="PANTHER" id="PTHR43031">
    <property type="entry name" value="FAD-DEPENDENT OXIDOREDUCTASE"/>
    <property type="match status" value="1"/>
</dbReference>
<feature type="domain" description="Rhodanese" evidence="1">
    <location>
        <begin position="15"/>
        <end position="99"/>
    </location>
</feature>